<evidence type="ECO:0000313" key="1">
    <source>
        <dbReference type="EMBL" id="MBL6450032.1"/>
    </source>
</evidence>
<organism evidence="1 2">
    <name type="scientific">Fulvivirga marina</name>
    <dbReference type="NCBI Taxonomy" id="2494733"/>
    <lineage>
        <taxon>Bacteria</taxon>
        <taxon>Pseudomonadati</taxon>
        <taxon>Bacteroidota</taxon>
        <taxon>Cytophagia</taxon>
        <taxon>Cytophagales</taxon>
        <taxon>Fulvivirgaceae</taxon>
        <taxon>Fulvivirga</taxon>
    </lineage>
</organism>
<protein>
    <submittedName>
        <fullName evidence="1">Uncharacterized protein</fullName>
    </submittedName>
</protein>
<dbReference type="RefSeq" id="WP_202859579.1">
    <property type="nucleotide sequence ID" value="NZ_JAEUGD010000069.1"/>
</dbReference>
<gene>
    <name evidence="1" type="ORF">JMN32_27205</name>
</gene>
<dbReference type="AlphaFoldDB" id="A0A937KER2"/>
<reference evidence="1" key="1">
    <citation type="submission" date="2021-01" db="EMBL/GenBank/DDBJ databases">
        <title>Fulvivirga kasyanovii gen. nov., sp nov., a novel member of the phylum Bacteroidetes isolated from seawater in a mussel farm.</title>
        <authorList>
            <person name="Zhao L.-H."/>
            <person name="Wang Z.-J."/>
        </authorList>
    </citation>
    <scope>NUCLEOTIDE SEQUENCE</scope>
    <source>
        <strain evidence="1">29W222</strain>
    </source>
</reference>
<dbReference type="Proteomes" id="UP000614216">
    <property type="component" value="Unassembled WGS sequence"/>
</dbReference>
<evidence type="ECO:0000313" key="2">
    <source>
        <dbReference type="Proteomes" id="UP000614216"/>
    </source>
</evidence>
<keyword evidence="2" id="KW-1185">Reference proteome</keyword>
<sequence length="111" mass="13117">MEYSINSNIIHRIMNHARKLTKGCGTHCRDFRIMTSPMREGTLVLRWTTINIDNPDRPLQCYRYACFDQNGKPEQCSVYYADNAEANEFFESLKTHYQQVFSNDHKLLKHV</sequence>
<proteinExistence type="predicted"/>
<name>A0A937KER2_9BACT</name>
<accession>A0A937KER2</accession>
<dbReference type="EMBL" id="JAEUGD010000069">
    <property type="protein sequence ID" value="MBL6450032.1"/>
    <property type="molecule type" value="Genomic_DNA"/>
</dbReference>
<comment type="caution">
    <text evidence="1">The sequence shown here is derived from an EMBL/GenBank/DDBJ whole genome shotgun (WGS) entry which is preliminary data.</text>
</comment>